<name>A0A8D8CUC1_CULPI</name>
<feature type="transmembrane region" description="Helical" evidence="1">
    <location>
        <begin position="41"/>
        <end position="59"/>
    </location>
</feature>
<dbReference type="AlphaFoldDB" id="A0A8D8CUC1"/>
<dbReference type="EMBL" id="HBUE01139383">
    <property type="protein sequence ID" value="CAG6499997.1"/>
    <property type="molecule type" value="Transcribed_RNA"/>
</dbReference>
<reference evidence="2" key="1">
    <citation type="submission" date="2021-05" db="EMBL/GenBank/DDBJ databases">
        <authorList>
            <person name="Alioto T."/>
            <person name="Alioto T."/>
            <person name="Gomez Garrido J."/>
        </authorList>
    </citation>
    <scope>NUCLEOTIDE SEQUENCE</scope>
</reference>
<evidence type="ECO:0000313" key="2">
    <source>
        <dbReference type="EMBL" id="CAG6499997.1"/>
    </source>
</evidence>
<accession>A0A8D8CUC1</accession>
<organism evidence="2">
    <name type="scientific">Culex pipiens</name>
    <name type="common">House mosquito</name>
    <dbReference type="NCBI Taxonomy" id="7175"/>
    <lineage>
        <taxon>Eukaryota</taxon>
        <taxon>Metazoa</taxon>
        <taxon>Ecdysozoa</taxon>
        <taxon>Arthropoda</taxon>
        <taxon>Hexapoda</taxon>
        <taxon>Insecta</taxon>
        <taxon>Pterygota</taxon>
        <taxon>Neoptera</taxon>
        <taxon>Endopterygota</taxon>
        <taxon>Diptera</taxon>
        <taxon>Nematocera</taxon>
        <taxon>Culicoidea</taxon>
        <taxon>Culicidae</taxon>
        <taxon>Culicinae</taxon>
        <taxon>Culicini</taxon>
        <taxon>Culex</taxon>
        <taxon>Culex</taxon>
    </lineage>
</organism>
<protein>
    <submittedName>
        <fullName evidence="2">(northern house mosquito) hypothetical protein</fullName>
    </submittedName>
</protein>
<proteinExistence type="predicted"/>
<dbReference type="EMBL" id="HBUE01139377">
    <property type="protein sequence ID" value="CAG6499991.1"/>
    <property type="molecule type" value="Transcribed_RNA"/>
</dbReference>
<evidence type="ECO:0000256" key="1">
    <source>
        <dbReference type="SAM" id="Phobius"/>
    </source>
</evidence>
<dbReference type="EMBL" id="HBUE01139384">
    <property type="protein sequence ID" value="CAG6499999.1"/>
    <property type="molecule type" value="Transcribed_RNA"/>
</dbReference>
<sequence length="126" mass="15011">MCVCSIIFPSYMKSCLQRLCVSFFCVIEMHYFSWTKDCSFIYLYFFICAELLNLAHTHTYKSLTFFVFAQPDSLALATFLLKIVLFYVLFNLPIFFFCFCFDFCTLRLTFRRLCNVFACLCSFCLR</sequence>
<feature type="transmembrane region" description="Helical" evidence="1">
    <location>
        <begin position="79"/>
        <end position="103"/>
    </location>
</feature>
<keyword evidence="1" id="KW-0472">Membrane</keyword>
<keyword evidence="1" id="KW-1133">Transmembrane helix</keyword>
<keyword evidence="1" id="KW-0812">Transmembrane</keyword>